<reference evidence="8" key="1">
    <citation type="journal article" date="2023" name="Science">
        <title>Elucidation of the pathway for biosynthesis of saponin adjuvants from the soapbark tree.</title>
        <authorList>
            <person name="Reed J."/>
            <person name="Orme A."/>
            <person name="El-Demerdash A."/>
            <person name="Owen C."/>
            <person name="Martin L.B.B."/>
            <person name="Misra R.C."/>
            <person name="Kikuchi S."/>
            <person name="Rejzek M."/>
            <person name="Martin A.C."/>
            <person name="Harkess A."/>
            <person name="Leebens-Mack J."/>
            <person name="Louveau T."/>
            <person name="Stephenson M.J."/>
            <person name="Osbourn A."/>
        </authorList>
    </citation>
    <scope>NUCLEOTIDE SEQUENCE</scope>
    <source>
        <strain evidence="8">S10</strain>
    </source>
</reference>
<feature type="domain" description="Disease resistance protein At4g27190-like leucine-rich repeats" evidence="7">
    <location>
        <begin position="1570"/>
        <end position="1697"/>
    </location>
</feature>
<feature type="domain" description="Disease resistance protein At4g27190-like leucine-rich repeats" evidence="7">
    <location>
        <begin position="1328"/>
        <end position="1478"/>
    </location>
</feature>
<comment type="caution">
    <text evidence="8">The sequence shown here is derived from an EMBL/GenBank/DDBJ whole genome shotgun (WGS) entry which is preliminary data.</text>
</comment>
<feature type="coiled-coil region" evidence="5">
    <location>
        <begin position="24"/>
        <end position="58"/>
    </location>
</feature>
<evidence type="ECO:0000256" key="2">
    <source>
        <dbReference type="ARBA" id="ARBA00022741"/>
    </source>
</evidence>
<dbReference type="InterPro" id="IPR042197">
    <property type="entry name" value="Apaf_helical"/>
</dbReference>
<evidence type="ECO:0000256" key="3">
    <source>
        <dbReference type="ARBA" id="ARBA00022821"/>
    </source>
</evidence>
<proteinExistence type="inferred from homology"/>
<dbReference type="EMBL" id="JARAOO010000004">
    <property type="protein sequence ID" value="KAJ7973523.1"/>
    <property type="molecule type" value="Genomic_DNA"/>
</dbReference>
<dbReference type="InterPro" id="IPR027417">
    <property type="entry name" value="P-loop_NTPase"/>
</dbReference>
<dbReference type="InterPro" id="IPR057135">
    <property type="entry name" value="At4g27190-like_LRR"/>
</dbReference>
<dbReference type="PANTHER" id="PTHR33463:SF198">
    <property type="entry name" value="RPP4C3"/>
    <property type="match status" value="1"/>
</dbReference>
<feature type="domain" description="Disease resistance protein At4g27190-like leucine-rich repeats" evidence="7">
    <location>
        <begin position="1111"/>
        <end position="1219"/>
    </location>
</feature>
<organism evidence="8 9">
    <name type="scientific">Quillaja saponaria</name>
    <name type="common">Soap bark tree</name>
    <dbReference type="NCBI Taxonomy" id="32244"/>
    <lineage>
        <taxon>Eukaryota</taxon>
        <taxon>Viridiplantae</taxon>
        <taxon>Streptophyta</taxon>
        <taxon>Embryophyta</taxon>
        <taxon>Tracheophyta</taxon>
        <taxon>Spermatophyta</taxon>
        <taxon>Magnoliopsida</taxon>
        <taxon>eudicotyledons</taxon>
        <taxon>Gunneridae</taxon>
        <taxon>Pentapetalae</taxon>
        <taxon>rosids</taxon>
        <taxon>fabids</taxon>
        <taxon>Fabales</taxon>
        <taxon>Quillajaceae</taxon>
        <taxon>Quillaja</taxon>
    </lineage>
</organism>
<feature type="domain" description="Disease resistance protein At4g27190-like leucine-rich repeats" evidence="7">
    <location>
        <begin position="931"/>
        <end position="1064"/>
    </location>
</feature>
<dbReference type="GO" id="GO:0006952">
    <property type="term" value="P:defense response"/>
    <property type="evidence" value="ECO:0007669"/>
    <property type="project" value="UniProtKB-KW"/>
</dbReference>
<dbReference type="Gene3D" id="1.10.8.430">
    <property type="entry name" value="Helical domain of apoptotic protease-activating factors"/>
    <property type="match status" value="1"/>
</dbReference>
<dbReference type="FunFam" id="3.40.50.300:FF:001091">
    <property type="entry name" value="Probable disease resistance protein At1g61300"/>
    <property type="match status" value="1"/>
</dbReference>
<dbReference type="SUPFAM" id="SSF52540">
    <property type="entry name" value="P-loop containing nucleoside triphosphate hydrolases"/>
    <property type="match status" value="1"/>
</dbReference>
<dbReference type="SUPFAM" id="SSF52058">
    <property type="entry name" value="L domain-like"/>
    <property type="match status" value="2"/>
</dbReference>
<gene>
    <name evidence="8" type="ORF">O6P43_011240</name>
</gene>
<evidence type="ECO:0000256" key="1">
    <source>
        <dbReference type="ARBA" id="ARBA00008894"/>
    </source>
</evidence>
<evidence type="ECO:0000313" key="9">
    <source>
        <dbReference type="Proteomes" id="UP001163823"/>
    </source>
</evidence>
<dbReference type="GO" id="GO:0005524">
    <property type="term" value="F:ATP binding"/>
    <property type="evidence" value="ECO:0007669"/>
    <property type="project" value="UniProtKB-KW"/>
</dbReference>
<comment type="similarity">
    <text evidence="1">Belongs to the disease resistance NB-LRR family.</text>
</comment>
<dbReference type="SUPFAM" id="SSF52047">
    <property type="entry name" value="RNI-like"/>
    <property type="match status" value="2"/>
</dbReference>
<accession>A0AAD7VFB3</accession>
<dbReference type="InterPro" id="IPR002182">
    <property type="entry name" value="NB-ARC"/>
</dbReference>
<protein>
    <submittedName>
        <fullName evidence="8">Disease resistance protein</fullName>
    </submittedName>
</protein>
<evidence type="ECO:0000256" key="5">
    <source>
        <dbReference type="SAM" id="Coils"/>
    </source>
</evidence>
<dbReference type="GO" id="GO:0043531">
    <property type="term" value="F:ADP binding"/>
    <property type="evidence" value="ECO:0007669"/>
    <property type="project" value="InterPro"/>
</dbReference>
<evidence type="ECO:0000313" key="8">
    <source>
        <dbReference type="EMBL" id="KAJ7973524.1"/>
    </source>
</evidence>
<feature type="domain" description="Disease resistance protein At4g27190-like leucine-rich repeats" evidence="7">
    <location>
        <begin position="1795"/>
        <end position="1945"/>
    </location>
</feature>
<dbReference type="Pfam" id="PF00931">
    <property type="entry name" value="NB-ARC"/>
    <property type="match status" value="1"/>
</dbReference>
<dbReference type="Gene3D" id="3.80.10.10">
    <property type="entry name" value="Ribonuclease Inhibitor"/>
    <property type="match status" value="5"/>
</dbReference>
<keyword evidence="4" id="KW-0067">ATP-binding</keyword>
<evidence type="ECO:0000256" key="4">
    <source>
        <dbReference type="ARBA" id="ARBA00022840"/>
    </source>
</evidence>
<keyword evidence="5" id="KW-0175">Coiled coil</keyword>
<dbReference type="PANTHER" id="PTHR33463">
    <property type="entry name" value="NB-ARC DOMAIN-CONTAINING PROTEIN-RELATED"/>
    <property type="match status" value="1"/>
</dbReference>
<dbReference type="InterPro" id="IPR032675">
    <property type="entry name" value="LRR_dom_sf"/>
</dbReference>
<feature type="domain" description="Disease resistance protein At4g27190-like leucine-rich repeats" evidence="7">
    <location>
        <begin position="732"/>
        <end position="855"/>
    </location>
</feature>
<evidence type="ECO:0000259" key="7">
    <source>
        <dbReference type="Pfam" id="PF23247"/>
    </source>
</evidence>
<evidence type="ECO:0000259" key="6">
    <source>
        <dbReference type="Pfam" id="PF00931"/>
    </source>
</evidence>
<keyword evidence="2" id="KW-0547">Nucleotide-binding</keyword>
<sequence length="2091" mass="235473">MAAEIAVASIEQLVALTGRQLGYLLHYKRNADDLKIELEKLRSVFESVKHQVDAAERTGEKVTASVLRWIDDAARVFEEAEIMFLEIEQQGKSSCSNVGPSRHRYRISRKTSMMVRLVAELREVAKFDLISYRTVPLFTKGATSDDDVLESTRDTMNKVMEALTDARVTVIGVAGMGGVGKTTLVKQVANRAQEYHLFDVVVMVAVSQNPDLKIIQGQIADMLGLVFEEETEMQRAHRLNLRLLKERRVLIILDGIWQSIDLESLGIPTGDEHEGIKILLTSRSSHVLQLMNSQKTFMVRALSEEEAFHLFKEHAGIGIDESDEYSELAAEIVNACEGLPLALVTVGRVLRGRSILEWRKALWEITRPKTSRTAQSVYASLQMTYDYLGNDEKSIFLLCSMLGDQIFYQDLLIYGLGLGIFEDIKTVEEARSRVCMLTDSLKSSSVLLHSETSECATMHDLVRDFARCLASQDHHMFVVQNDDELKDKDKVENCTALSLLSSQIHELPQQLKCPKLWLLHVSDDQNSSLRITDRFFEGILALKVLDLAKMQLTPLASSLHLLTNIQTLRLDHCVLGDITLIGDLKSLKVLSLSHTDIELLPREIGQLTCLCLLDLSNCSKLDVIVPNVLSNLTRLEELYMENSFSQWEVEGVNRERSNASIAELSHLYHLTALEIHIPDAEVLLNELLFSNLVRFKISIGLASQESPKFEVSSILKLNLSRGINDHFWHVIQSLIKRCEELWLGELKGVKTLSLINKEDGLPALKHLYVEDNAEIECIVDSNMQGISSIVFPVLESLVLNNVTNLGELCYGKISVMSFSNLRVVKIDSCHRLEYVFFSSIARGLLQLHEMEISKCSNMGAVVVEGEEDIDEAADVIVFPRLLTLTLNCLPELMGVFSDLNLRTQGPLAEVIGSEEISPVVNLTSGMLFDDKVAPPSLENLRIVKIPKLRKLIIASHASPSLQSLMNLGTLEVKDCNILEEIFHIEGLNIEEEHDGILPFKLRELRLLNLPQLRNIGDMLVQRMLSFKMLEQLTVSNCDNLSYLFSHNVAMGLVQIRAMEVSNCDMLKQVVRSEEPDEGEIDIRVFPLLNSLTLTNLPNLANLGIRFLVSASLEKLAIDGCPKMETFAFSQSENQEETSARNLESTISPFFGKKVLLPTLKELNLRSLVQLKEICNDPSVSLQNLSSLELNGCGNSEHLFSVTVARVLTRLKVLRIISCKLVKEIVTGKPEATAPDTDVIVFPLVNTLIFKNLANFESFCLDGYVVDWSILKSVTVKNCPKITESGLGRVDRPKLKLMDVDAYGQQGESTDDDISIGYLFVLSDSLSNLEHLEFDGSEELRKILHMKLESWSLKKLKTLLAHRCDADLMNAFLSYLVRWWSHNVEQITINECKLLKHAFNLDEIVPAAEGNGRQRFTLLRTVTLCDLPNLTSIWNKNPSGVIGFHMLESVEIRKCASLRNLFSTSVAKNLVQLKVLKIHLGQMTEVVDIETEGEETQEKEIELPQLEDLELVGLSKFVKFHTGSHTIKFPCLKTLRIEHCPKMNSFTAGFLSMPAQTKLDAVTVDYPRMLKLELVSLDNFEEIWQGMVPPVSFSDLEELVVDTCDKLIYVIPSHKEPRLMNLKKLNVKNCSSLKEVVHLHDSDQSPVLSQIQELVLTSLPTLMHVCNPEFSSIRIFENLQILKLNSCGCLRKLVFPSILELVEVEISDCDVLEEIFLEGRGETSEKIVFHHLKSIVLKNLPKLSTLFLTTLEFPFLEELTVDECPGISTFPSGTAAGDNFFTYLVSCEKVKHFCLIHQDSVKNIWNENDKLPLNKSCGLELLIVKKSSKLLKVIPLSLLASLKKLKEITLESCDILPVVFDIGPDEDDVVDDINNEGLLPQLSKLVLNNLPMLENVWSRAPPTRLQVFRNLKSLQIIRCNSLTKLFSLSTAENLQQLALLKLYDCQKIEEVLVDDTRSTEIVTFLKLECLVLKKLPNLVSFCVQKRSFNWPALKMVRVKEIPKMVTFCTGTQTTPMLKSVNVTFTTKFWKGDLNTTIKYLNNKDDVQTPKATAECTGGKTGQKRQRWFGGHSFGKFKDFARICRNSLWGKNI</sequence>
<keyword evidence="9" id="KW-1185">Reference proteome</keyword>
<dbReference type="Pfam" id="PF23247">
    <property type="entry name" value="LRR_RPS2"/>
    <property type="match status" value="6"/>
</dbReference>
<dbReference type="Gene3D" id="3.40.50.300">
    <property type="entry name" value="P-loop containing nucleotide triphosphate hydrolases"/>
    <property type="match status" value="1"/>
</dbReference>
<keyword evidence="3" id="KW-0611">Plant defense</keyword>
<dbReference type="KEGG" id="qsa:O6P43_011240"/>
<dbReference type="PRINTS" id="PR00364">
    <property type="entry name" value="DISEASERSIST"/>
</dbReference>
<name>A0AAD7VFB3_QUISA</name>
<dbReference type="EMBL" id="JARAOO010000004">
    <property type="protein sequence ID" value="KAJ7973524.1"/>
    <property type="molecule type" value="Genomic_DNA"/>
</dbReference>
<feature type="domain" description="NB-ARC" evidence="6">
    <location>
        <begin position="154"/>
        <end position="315"/>
    </location>
</feature>
<dbReference type="Proteomes" id="UP001163823">
    <property type="component" value="Chromosome 4"/>
</dbReference>
<dbReference type="InterPro" id="IPR050905">
    <property type="entry name" value="Plant_NBS-LRR"/>
</dbReference>